<sequence length="135" mass="16283">MATQNDSFEVLEARYRALERHLLHSVVKTDFERKELRRRIAERIFTEAFGHDCPWSVFGRTLRRIQRLGYSNVERRYHVACLYATWCEQHPEHDPRKARRLLDDTERHLLRLPRSSRLRQGLMEALAQKRRETGL</sequence>
<dbReference type="EMBL" id="JAPNKA010000001">
    <property type="protein sequence ID" value="MCY1076138.1"/>
    <property type="molecule type" value="Genomic_DNA"/>
</dbReference>
<protein>
    <submittedName>
        <fullName evidence="1">Uncharacterized protein</fullName>
    </submittedName>
</protein>
<evidence type="ECO:0000313" key="1">
    <source>
        <dbReference type="EMBL" id="MCY1076138.1"/>
    </source>
</evidence>
<evidence type="ECO:0000313" key="2">
    <source>
        <dbReference type="Proteomes" id="UP001207654"/>
    </source>
</evidence>
<dbReference type="RefSeq" id="WP_267535044.1">
    <property type="nucleotide sequence ID" value="NZ_JAPNKA010000001.1"/>
</dbReference>
<comment type="caution">
    <text evidence="1">The sequence shown here is derived from an EMBL/GenBank/DDBJ whole genome shotgun (WGS) entry which is preliminary data.</text>
</comment>
<gene>
    <name evidence="1" type="ORF">OV287_16810</name>
</gene>
<dbReference type="Proteomes" id="UP001207654">
    <property type="component" value="Unassembled WGS sequence"/>
</dbReference>
<keyword evidence="2" id="KW-1185">Reference proteome</keyword>
<organism evidence="1 2">
    <name type="scientific">Archangium lansingense</name>
    <dbReference type="NCBI Taxonomy" id="2995310"/>
    <lineage>
        <taxon>Bacteria</taxon>
        <taxon>Pseudomonadati</taxon>
        <taxon>Myxococcota</taxon>
        <taxon>Myxococcia</taxon>
        <taxon>Myxococcales</taxon>
        <taxon>Cystobacterineae</taxon>
        <taxon>Archangiaceae</taxon>
        <taxon>Archangium</taxon>
    </lineage>
</organism>
<proteinExistence type="predicted"/>
<name>A0ABT4A3B1_9BACT</name>
<reference evidence="1 2" key="1">
    <citation type="submission" date="2022-11" db="EMBL/GenBank/DDBJ databases">
        <title>Minimal conservation of predation-associated metabolite biosynthetic gene clusters underscores biosynthetic potential of Myxococcota including descriptions for ten novel species: Archangium lansinium sp. nov., Myxococcus landrumus sp. nov., Nannocystis bai.</title>
        <authorList>
            <person name="Ahearne A."/>
            <person name="Stevens C."/>
            <person name="Phillips K."/>
        </authorList>
    </citation>
    <scope>NUCLEOTIDE SEQUENCE [LARGE SCALE GENOMIC DNA]</scope>
    <source>
        <strain evidence="1 2">MIWBW</strain>
    </source>
</reference>
<accession>A0ABT4A3B1</accession>